<feature type="compositionally biased region" description="Basic and acidic residues" evidence="1">
    <location>
        <begin position="404"/>
        <end position="420"/>
    </location>
</feature>
<proteinExistence type="predicted"/>
<keyword evidence="3" id="KW-0255">Endonuclease</keyword>
<organism evidence="3 4">
    <name type="scientific">Micromonospora rhizosphaerae</name>
    <dbReference type="NCBI Taxonomy" id="568872"/>
    <lineage>
        <taxon>Bacteria</taxon>
        <taxon>Bacillati</taxon>
        <taxon>Actinomycetota</taxon>
        <taxon>Actinomycetes</taxon>
        <taxon>Micromonosporales</taxon>
        <taxon>Micromonosporaceae</taxon>
        <taxon>Micromonospora</taxon>
    </lineage>
</organism>
<dbReference type="Proteomes" id="UP000199413">
    <property type="component" value="Unassembled WGS sequence"/>
</dbReference>
<feature type="region of interest" description="Disordered" evidence="1">
    <location>
        <begin position="404"/>
        <end position="484"/>
    </location>
</feature>
<dbReference type="GO" id="GO:0004519">
    <property type="term" value="F:endonuclease activity"/>
    <property type="evidence" value="ECO:0007669"/>
    <property type="project" value="UniProtKB-KW"/>
</dbReference>
<feature type="compositionally biased region" description="Basic residues" evidence="1">
    <location>
        <begin position="423"/>
        <end position="435"/>
    </location>
</feature>
<dbReference type="SUPFAM" id="SSF53098">
    <property type="entry name" value="Ribonuclease H-like"/>
    <property type="match status" value="1"/>
</dbReference>
<dbReference type="NCBIfam" id="NF041680">
    <property type="entry name" value="transp_NF041680"/>
    <property type="match status" value="1"/>
</dbReference>
<dbReference type="Pfam" id="PF13546">
    <property type="entry name" value="DDE_5"/>
    <property type="match status" value="1"/>
</dbReference>
<dbReference type="InterPro" id="IPR012337">
    <property type="entry name" value="RNaseH-like_sf"/>
</dbReference>
<protein>
    <submittedName>
        <fullName evidence="3">DDE superfamily endonuclease</fullName>
    </submittedName>
</protein>
<feature type="domain" description="Transposase IS701-like DDE" evidence="2">
    <location>
        <begin position="23"/>
        <end position="289"/>
    </location>
</feature>
<keyword evidence="3" id="KW-0540">Nuclease</keyword>
<feature type="region of interest" description="Disordered" evidence="1">
    <location>
        <begin position="235"/>
        <end position="280"/>
    </location>
</feature>
<sequence length="484" mass="54390">MSSVPDPAGRVESLRRLAGFREEFYGCLTRRADALFELTDAVLCADGPVDSLVGLSLTAEHRRGHGALYDAVNHGRLELARLRRAVAALPVPLAADGRIVLAVDVSAWLRREAHTSPDRLYCHVTGQTRAQDQRVPGWPYSIVAALETGATSWTALLDAVRLGPADDETAVSCAQVREVVDRLITAGHWREGDPPILIVTDSGYDSARLTHDLRDLPVEILGRLRSSRVMRLPAPARTPTTIGRPRHHGPELRLSDETRTTWPQPTHHTHTATSRYGTAQTRTWNRVHPRLTRRAAWISHTGPLPILEGTLLRLTVDRVPSGQNPKPIWLWCSTPDLTAAQVDLLWQAYLRRFDLEHTFRLLKQTLGWTRPRLRDPNAADTWTWLILTAHTQLRLARGLTDDLHRPWERPADPTRPERLSPARVRRGFRNLRPKTSHPAQAPKPTRPGPGRPPGSPNRHRAPRHDVGKTIHRARNQADQQKREG</sequence>
<feature type="compositionally biased region" description="Basic and acidic residues" evidence="1">
    <location>
        <begin position="248"/>
        <end position="259"/>
    </location>
</feature>
<dbReference type="STRING" id="568872.GA0070624_0983"/>
<keyword evidence="3" id="KW-0378">Hydrolase</keyword>
<feature type="compositionally biased region" description="Pro residues" evidence="1">
    <location>
        <begin position="444"/>
        <end position="455"/>
    </location>
</feature>
<evidence type="ECO:0000259" key="2">
    <source>
        <dbReference type="Pfam" id="PF13546"/>
    </source>
</evidence>
<reference evidence="4" key="1">
    <citation type="submission" date="2016-06" db="EMBL/GenBank/DDBJ databases">
        <authorList>
            <person name="Varghese N."/>
            <person name="Submissions Spin"/>
        </authorList>
    </citation>
    <scope>NUCLEOTIDE SEQUENCE [LARGE SCALE GENOMIC DNA]</scope>
    <source>
        <strain evidence="4">DSM 45431</strain>
    </source>
</reference>
<dbReference type="OrthoDB" id="3339508at2"/>
<evidence type="ECO:0000313" key="4">
    <source>
        <dbReference type="Proteomes" id="UP000199413"/>
    </source>
</evidence>
<dbReference type="AlphaFoldDB" id="A0A1C6RGJ3"/>
<keyword evidence="4" id="KW-1185">Reference proteome</keyword>
<accession>A0A1C6RGJ3</accession>
<dbReference type="Gene3D" id="3.90.350.10">
    <property type="entry name" value="Transposase Inhibitor Protein From Tn5, Chain A, domain 1"/>
    <property type="match status" value="1"/>
</dbReference>
<dbReference type="EMBL" id="FMHV01000002">
    <property type="protein sequence ID" value="SCL16300.1"/>
    <property type="molecule type" value="Genomic_DNA"/>
</dbReference>
<gene>
    <name evidence="3" type="ORF">GA0070624_0983</name>
</gene>
<evidence type="ECO:0000256" key="1">
    <source>
        <dbReference type="SAM" id="MobiDB-lite"/>
    </source>
</evidence>
<dbReference type="RefSeq" id="WP_091337012.1">
    <property type="nucleotide sequence ID" value="NZ_FMHV01000002.1"/>
</dbReference>
<name>A0A1C6RGJ3_9ACTN</name>
<evidence type="ECO:0000313" key="3">
    <source>
        <dbReference type="EMBL" id="SCL16300.1"/>
    </source>
</evidence>
<dbReference type="InterPro" id="IPR038721">
    <property type="entry name" value="IS701-like_DDE_dom"/>
</dbReference>